<dbReference type="InterPro" id="IPR029063">
    <property type="entry name" value="SAM-dependent_MTases_sf"/>
</dbReference>
<dbReference type="Pfam" id="PF01555">
    <property type="entry name" value="N6_N4_Mtase"/>
    <property type="match status" value="1"/>
</dbReference>
<evidence type="ECO:0000256" key="3">
    <source>
        <dbReference type="ARBA" id="ARBA00022747"/>
    </source>
</evidence>
<sequence>MAMFPPSIPHYFIEKCTQPGDMVLDPFCGRGTTPLEACLSGRIGVGNDLNPVAYYLTKAKIRVPAYDRVLSRLQQLEEGYKPLSEAKCLLDSYRELSKDAAEIQQSKPSGNPGLDRAAWEHLTALIRELRELYVRCDPNMPYFTSQDYDFREESAKDIGYNESFHHKIWLFYHPETLRQLVYLKRSLGSQPEDEFIKALVLGIMHGRGKHYLSLPMPNTFSMTPRYVLAYSYKNMLILPEKNVFDCLRRKMALIDPLPATYVQGTAFSCDIRNLPDALEPFLESAGQKPKLLVSSPPYLGVVKYGQYNWIRLWFLEEQDSPPSQDGHREKSLEETVDAVLDDGHHDLESYLRFMRESLEAVLKVMAPKSISAWVIGDVGDLNLAEAVWEQSARPLGGYRKLGIIADEIDEGKKVTKIWGTERGRATKIDRILILERS</sequence>
<dbReference type="KEGG" id="fcz:IMF26_03975"/>
<dbReference type="GO" id="GO:0003677">
    <property type="term" value="F:DNA binding"/>
    <property type="evidence" value="ECO:0007669"/>
    <property type="project" value="InterPro"/>
</dbReference>
<dbReference type="SUPFAM" id="SSF53335">
    <property type="entry name" value="S-adenosyl-L-methionine-dependent methyltransferases"/>
    <property type="match status" value="2"/>
</dbReference>
<dbReference type="GO" id="GO:0032259">
    <property type="term" value="P:methylation"/>
    <property type="evidence" value="ECO:0007669"/>
    <property type="project" value="UniProtKB-KW"/>
</dbReference>
<keyword evidence="1" id="KW-0489">Methyltransferase</keyword>
<reference evidence="5" key="2">
    <citation type="journal article" date="2023" name="Biology">
        <title>Prokaryotic Life Associated with Coal-Fire Gas Vents Revealed by Metagenomics.</title>
        <authorList>
            <person name="Kadnikov V.V."/>
            <person name="Mardanov A.V."/>
            <person name="Beletsky A.V."/>
            <person name="Karnachuk O.V."/>
            <person name="Ravin N.V."/>
        </authorList>
    </citation>
    <scope>NUCLEOTIDE SEQUENCE</scope>
    <source>
        <strain evidence="5">Bu02</strain>
    </source>
</reference>
<dbReference type="AlphaFoldDB" id="A0AAT9LFY6"/>
<reference evidence="5" key="1">
    <citation type="submission" date="2020-10" db="EMBL/GenBank/DDBJ databases">
        <authorList>
            <person name="Kadnikov V."/>
            <person name="Beletsky A.V."/>
            <person name="Mardanov A.V."/>
            <person name="Karnachuk O.V."/>
            <person name="Ravin N.V."/>
        </authorList>
    </citation>
    <scope>NUCLEOTIDE SEQUENCE</scope>
    <source>
        <strain evidence="5">Bu02</strain>
    </source>
</reference>
<keyword evidence="3" id="KW-0680">Restriction system</keyword>
<organism evidence="5">
    <name type="scientific">Candidatus Fermentithermobacillus carboniphilus</name>
    <dbReference type="NCBI Taxonomy" id="3085328"/>
    <lineage>
        <taxon>Bacteria</taxon>
        <taxon>Bacillati</taxon>
        <taxon>Bacillota</taxon>
        <taxon>Candidatus Fermentithermobacillia</taxon>
        <taxon>Candidatus Fermentithermobacillales</taxon>
        <taxon>Candidatus Fermentithermobacillaceae</taxon>
        <taxon>Candidatus Fermentithermobacillus</taxon>
    </lineage>
</organism>
<keyword evidence="2" id="KW-0808">Transferase</keyword>
<evidence type="ECO:0000259" key="4">
    <source>
        <dbReference type="Pfam" id="PF01555"/>
    </source>
</evidence>
<accession>A0AAT9LFY6</accession>
<proteinExistence type="predicted"/>
<gene>
    <name evidence="5" type="ORF">IMF26_03975</name>
</gene>
<protein>
    <recommendedName>
        <fullName evidence="4">DNA methylase N-4/N-6 domain-containing protein</fullName>
    </recommendedName>
</protein>
<dbReference type="GO" id="GO:0009307">
    <property type="term" value="P:DNA restriction-modification system"/>
    <property type="evidence" value="ECO:0007669"/>
    <property type="project" value="UniProtKB-KW"/>
</dbReference>
<dbReference type="Gene3D" id="3.40.50.150">
    <property type="entry name" value="Vaccinia Virus protein VP39"/>
    <property type="match status" value="2"/>
</dbReference>
<evidence type="ECO:0000256" key="1">
    <source>
        <dbReference type="ARBA" id="ARBA00022603"/>
    </source>
</evidence>
<dbReference type="GO" id="GO:0008170">
    <property type="term" value="F:N-methyltransferase activity"/>
    <property type="evidence" value="ECO:0007669"/>
    <property type="project" value="InterPro"/>
</dbReference>
<name>A0AAT9LFY6_9FIRM</name>
<evidence type="ECO:0000313" key="5">
    <source>
        <dbReference type="EMBL" id="QUL99569.1"/>
    </source>
</evidence>
<evidence type="ECO:0000256" key="2">
    <source>
        <dbReference type="ARBA" id="ARBA00022679"/>
    </source>
</evidence>
<feature type="domain" description="DNA methylase N-4/N-6" evidence="4">
    <location>
        <begin position="3"/>
        <end position="56"/>
    </location>
</feature>
<dbReference type="EMBL" id="CP062796">
    <property type="protein sequence ID" value="QUL99569.1"/>
    <property type="molecule type" value="Genomic_DNA"/>
</dbReference>
<dbReference type="InterPro" id="IPR002941">
    <property type="entry name" value="DNA_methylase_N4/N6"/>
</dbReference>